<keyword evidence="10" id="KW-0808">Transferase</keyword>
<dbReference type="PANTHER" id="PTHR11895:SF151">
    <property type="entry name" value="GLUTAMYL-TRNA(GLN) AMIDOTRANSFERASE SUBUNIT A"/>
    <property type="match status" value="1"/>
</dbReference>
<comment type="similarity">
    <text evidence="1">Belongs to the amidase family. GatA subfamily.</text>
</comment>
<name>A0A3B1DQJ1_9ZZZZ</name>
<accession>A0A3B1DQJ1</accession>
<dbReference type="Gene3D" id="3.90.1300.10">
    <property type="entry name" value="Amidase signature (AS) domain"/>
    <property type="match status" value="1"/>
</dbReference>
<dbReference type="GO" id="GO:0006412">
    <property type="term" value="P:translation"/>
    <property type="evidence" value="ECO:0007669"/>
    <property type="project" value="UniProtKB-KW"/>
</dbReference>
<keyword evidence="3 10" id="KW-0436">Ligase</keyword>
<dbReference type="GO" id="GO:0030956">
    <property type="term" value="C:glutamyl-tRNA(Gln) amidotransferase complex"/>
    <property type="evidence" value="ECO:0007669"/>
    <property type="project" value="InterPro"/>
</dbReference>
<evidence type="ECO:0000259" key="9">
    <source>
        <dbReference type="Pfam" id="PF01425"/>
    </source>
</evidence>
<dbReference type="GO" id="GO:0050567">
    <property type="term" value="F:glutaminyl-tRNA synthase (glutamine-hydrolyzing) activity"/>
    <property type="evidence" value="ECO:0007669"/>
    <property type="project" value="UniProtKB-EC"/>
</dbReference>
<dbReference type="Pfam" id="PF01425">
    <property type="entry name" value="Amidase"/>
    <property type="match status" value="1"/>
</dbReference>
<dbReference type="PANTHER" id="PTHR11895">
    <property type="entry name" value="TRANSAMIDASE"/>
    <property type="match status" value="1"/>
</dbReference>
<keyword evidence="6" id="KW-0648">Protein biosynthesis</keyword>
<feature type="region of interest" description="Disordered" evidence="8">
    <location>
        <begin position="133"/>
        <end position="154"/>
    </location>
</feature>
<keyword evidence="5" id="KW-0067">ATP-binding</keyword>
<dbReference type="InterPro" id="IPR020556">
    <property type="entry name" value="Amidase_CS"/>
</dbReference>
<feature type="compositionally biased region" description="Basic and acidic residues" evidence="8">
    <location>
        <begin position="232"/>
        <end position="250"/>
    </location>
</feature>
<dbReference type="InterPro" id="IPR036928">
    <property type="entry name" value="AS_sf"/>
</dbReference>
<dbReference type="NCBIfam" id="TIGR00132">
    <property type="entry name" value="gatA"/>
    <property type="match status" value="1"/>
</dbReference>
<evidence type="ECO:0000256" key="2">
    <source>
        <dbReference type="ARBA" id="ARBA00012739"/>
    </source>
</evidence>
<evidence type="ECO:0000256" key="6">
    <source>
        <dbReference type="ARBA" id="ARBA00022917"/>
    </source>
</evidence>
<dbReference type="EMBL" id="UOGK01000496">
    <property type="protein sequence ID" value="VAX41131.1"/>
    <property type="molecule type" value="Genomic_DNA"/>
</dbReference>
<evidence type="ECO:0000256" key="1">
    <source>
        <dbReference type="ARBA" id="ARBA00008069"/>
    </source>
</evidence>
<organism evidence="10">
    <name type="scientific">hydrothermal vent metagenome</name>
    <dbReference type="NCBI Taxonomy" id="652676"/>
    <lineage>
        <taxon>unclassified sequences</taxon>
        <taxon>metagenomes</taxon>
        <taxon>ecological metagenomes</taxon>
    </lineage>
</organism>
<proteinExistence type="inferred from homology"/>
<reference evidence="10" key="1">
    <citation type="submission" date="2018-06" db="EMBL/GenBank/DDBJ databases">
        <authorList>
            <person name="Zhirakovskaya E."/>
        </authorList>
    </citation>
    <scope>NUCLEOTIDE SEQUENCE</scope>
</reference>
<dbReference type="AlphaFoldDB" id="A0A3B1DQJ1"/>
<dbReference type="EC" id="6.3.5.7" evidence="2"/>
<sequence>MIQLRALEIASSVRRGERSAVGVVREALGRITTGDAELHAFLEVFEEHALVRAAELDAARARGEPLGPLAGVPIAVKDNICFAHGHTTCASRMLEGYRSPYTATALERLLKAGAVVVGKTNLDEFAMGSSCEHSAFGPTRNPRDTTRVPGGSSGGSAAAVAAGMVPLALGSDTGGSIRQPAAFCGIAGLKPTYGRVSRYGLVAYASSLDQIGPMGATVEDCALCLSVMSGHDPHDATSATREGEPFHEDLDQQPPGGVLGVPSFVRTAQNDPDTRAAFERAVSQLEAAGIEVREIELPHADHAIAAYYILAPAEASSNLARYDGVRYGYRAELPPEASLEDLYAKTRAEGFGPEVQRRIMLGTHVLSSGYYDEYYGTALKARRLIKRDYDEAFESGCDAVLMPTTPGPAFRLGEKLDDTLGMYAEDLYTVGANLAGLPAISVPAGCVECEGSRLPIGMQLVGPAWGERGLLRIARLLECTVG</sequence>
<protein>
    <recommendedName>
        <fullName evidence="2">glutaminyl-tRNA synthase (glutamine-hydrolyzing)</fullName>
        <ecNumber evidence="2">6.3.5.7</ecNumber>
    </recommendedName>
</protein>
<dbReference type="GO" id="GO:0016740">
    <property type="term" value="F:transferase activity"/>
    <property type="evidence" value="ECO:0007669"/>
    <property type="project" value="UniProtKB-KW"/>
</dbReference>
<feature type="region of interest" description="Disordered" evidence="8">
    <location>
        <begin position="232"/>
        <end position="254"/>
    </location>
</feature>
<keyword evidence="4" id="KW-0547">Nucleotide-binding</keyword>
<dbReference type="SUPFAM" id="SSF75304">
    <property type="entry name" value="Amidase signature (AS) enzymes"/>
    <property type="match status" value="1"/>
</dbReference>
<evidence type="ECO:0000256" key="3">
    <source>
        <dbReference type="ARBA" id="ARBA00022598"/>
    </source>
</evidence>
<dbReference type="PROSITE" id="PS00571">
    <property type="entry name" value="AMIDASES"/>
    <property type="match status" value="1"/>
</dbReference>
<evidence type="ECO:0000256" key="8">
    <source>
        <dbReference type="SAM" id="MobiDB-lite"/>
    </source>
</evidence>
<evidence type="ECO:0000256" key="7">
    <source>
        <dbReference type="ARBA" id="ARBA00047407"/>
    </source>
</evidence>
<dbReference type="InterPro" id="IPR004412">
    <property type="entry name" value="GatA"/>
</dbReference>
<evidence type="ECO:0000313" key="10">
    <source>
        <dbReference type="EMBL" id="VAX41131.1"/>
    </source>
</evidence>
<comment type="catalytic activity">
    <reaction evidence="7">
        <text>L-glutamyl-tRNA(Gln) + L-glutamine + ATP + H2O = L-glutaminyl-tRNA(Gln) + L-glutamate + ADP + phosphate + H(+)</text>
        <dbReference type="Rhea" id="RHEA:17521"/>
        <dbReference type="Rhea" id="RHEA-COMP:9681"/>
        <dbReference type="Rhea" id="RHEA-COMP:9684"/>
        <dbReference type="ChEBI" id="CHEBI:15377"/>
        <dbReference type="ChEBI" id="CHEBI:15378"/>
        <dbReference type="ChEBI" id="CHEBI:29985"/>
        <dbReference type="ChEBI" id="CHEBI:30616"/>
        <dbReference type="ChEBI" id="CHEBI:43474"/>
        <dbReference type="ChEBI" id="CHEBI:58359"/>
        <dbReference type="ChEBI" id="CHEBI:78520"/>
        <dbReference type="ChEBI" id="CHEBI:78521"/>
        <dbReference type="ChEBI" id="CHEBI:456216"/>
        <dbReference type="EC" id="6.3.5.7"/>
    </reaction>
</comment>
<dbReference type="HAMAP" id="MF_00120">
    <property type="entry name" value="GatA"/>
    <property type="match status" value="1"/>
</dbReference>
<dbReference type="GO" id="GO:0005739">
    <property type="term" value="C:mitochondrion"/>
    <property type="evidence" value="ECO:0007669"/>
    <property type="project" value="UniProtKB-ARBA"/>
</dbReference>
<gene>
    <name evidence="10" type="ORF">MNBD_PLANCTO03-1539</name>
</gene>
<evidence type="ECO:0000256" key="5">
    <source>
        <dbReference type="ARBA" id="ARBA00022840"/>
    </source>
</evidence>
<dbReference type="InterPro" id="IPR023631">
    <property type="entry name" value="Amidase_dom"/>
</dbReference>
<feature type="domain" description="Amidase" evidence="9">
    <location>
        <begin position="23"/>
        <end position="471"/>
    </location>
</feature>
<dbReference type="InterPro" id="IPR000120">
    <property type="entry name" value="Amidase"/>
</dbReference>
<dbReference type="GO" id="GO:0005524">
    <property type="term" value="F:ATP binding"/>
    <property type="evidence" value="ECO:0007669"/>
    <property type="project" value="UniProtKB-KW"/>
</dbReference>
<evidence type="ECO:0000256" key="4">
    <source>
        <dbReference type="ARBA" id="ARBA00022741"/>
    </source>
</evidence>